<name>A0AA38IF82_9CUCU</name>
<evidence type="ECO:0000256" key="3">
    <source>
        <dbReference type="ARBA" id="ARBA00023274"/>
    </source>
</evidence>
<gene>
    <name evidence="6" type="ORF">Zmor_018998</name>
</gene>
<dbReference type="EMBL" id="JALNTZ010000005">
    <property type="protein sequence ID" value="KAJ3653081.1"/>
    <property type="molecule type" value="Genomic_DNA"/>
</dbReference>
<dbReference type="InterPro" id="IPR000271">
    <property type="entry name" value="Ribosomal_bL34"/>
</dbReference>
<dbReference type="Proteomes" id="UP001168821">
    <property type="component" value="Unassembled WGS sequence"/>
</dbReference>
<comment type="caution">
    <text evidence="6">The sequence shown here is derived from an EMBL/GenBank/DDBJ whole genome shotgun (WGS) entry which is preliminary data.</text>
</comment>
<evidence type="ECO:0000313" key="7">
    <source>
        <dbReference type="Proteomes" id="UP001168821"/>
    </source>
</evidence>
<evidence type="ECO:0000256" key="2">
    <source>
        <dbReference type="ARBA" id="ARBA00022980"/>
    </source>
</evidence>
<evidence type="ECO:0000313" key="6">
    <source>
        <dbReference type="EMBL" id="KAJ3653081.1"/>
    </source>
</evidence>
<keyword evidence="3" id="KW-0687">Ribonucleoprotein</keyword>
<comment type="similarity">
    <text evidence="1">Belongs to the bacterial ribosomal protein bL34 family.</text>
</comment>
<protein>
    <recommendedName>
        <fullName evidence="4">Large ribosomal subunit protein bL34m</fullName>
    </recommendedName>
    <alternativeName>
        <fullName evidence="5">39S ribosomal protein L34, mitochondrial</fullName>
    </alternativeName>
</protein>
<keyword evidence="7" id="KW-1185">Reference proteome</keyword>
<dbReference type="FunFam" id="1.10.287.3980:FF:000001">
    <property type="entry name" value="Mitochondrial ribosomal protein L34"/>
    <property type="match status" value="1"/>
</dbReference>
<evidence type="ECO:0000256" key="5">
    <source>
        <dbReference type="ARBA" id="ARBA00035434"/>
    </source>
</evidence>
<dbReference type="GO" id="GO:0005762">
    <property type="term" value="C:mitochondrial large ribosomal subunit"/>
    <property type="evidence" value="ECO:0007669"/>
    <property type="project" value="TreeGrafter"/>
</dbReference>
<dbReference type="Gene3D" id="1.10.287.3980">
    <property type="match status" value="1"/>
</dbReference>
<reference evidence="6" key="1">
    <citation type="journal article" date="2023" name="G3 (Bethesda)">
        <title>Whole genome assemblies of Zophobas morio and Tenebrio molitor.</title>
        <authorList>
            <person name="Kaur S."/>
            <person name="Stinson S.A."/>
            <person name="diCenzo G.C."/>
        </authorList>
    </citation>
    <scope>NUCLEOTIDE SEQUENCE</scope>
    <source>
        <strain evidence="6">QUZm001</strain>
    </source>
</reference>
<dbReference type="PANTHER" id="PTHR14503:SF4">
    <property type="entry name" value="LARGE RIBOSOMAL SUBUNIT PROTEIN BL34M"/>
    <property type="match status" value="1"/>
</dbReference>
<sequence length="79" mass="9321">MTSLMRFVPKLLSVGNLTTSSFIGSVYETSVRTIIRWHFPRPSERKRIVRHGWKQRMSTPAGRRILMNRILKGRHVYSH</sequence>
<dbReference type="Pfam" id="PF00468">
    <property type="entry name" value="Ribosomal_L34"/>
    <property type="match status" value="1"/>
</dbReference>
<dbReference type="GO" id="GO:0006412">
    <property type="term" value="P:translation"/>
    <property type="evidence" value="ECO:0007669"/>
    <property type="project" value="InterPro"/>
</dbReference>
<dbReference type="AlphaFoldDB" id="A0AA38IF82"/>
<keyword evidence="2" id="KW-0689">Ribosomal protein</keyword>
<proteinExistence type="inferred from homology"/>
<accession>A0AA38IF82</accession>
<evidence type="ECO:0000256" key="4">
    <source>
        <dbReference type="ARBA" id="ARBA00035274"/>
    </source>
</evidence>
<organism evidence="6 7">
    <name type="scientific">Zophobas morio</name>
    <dbReference type="NCBI Taxonomy" id="2755281"/>
    <lineage>
        <taxon>Eukaryota</taxon>
        <taxon>Metazoa</taxon>
        <taxon>Ecdysozoa</taxon>
        <taxon>Arthropoda</taxon>
        <taxon>Hexapoda</taxon>
        <taxon>Insecta</taxon>
        <taxon>Pterygota</taxon>
        <taxon>Neoptera</taxon>
        <taxon>Endopterygota</taxon>
        <taxon>Coleoptera</taxon>
        <taxon>Polyphaga</taxon>
        <taxon>Cucujiformia</taxon>
        <taxon>Tenebrionidae</taxon>
        <taxon>Zophobas</taxon>
    </lineage>
</organism>
<evidence type="ECO:0000256" key="1">
    <source>
        <dbReference type="ARBA" id="ARBA00010111"/>
    </source>
</evidence>
<dbReference type="PANTHER" id="PTHR14503">
    <property type="entry name" value="MITOCHONDRIAL RIBOSOMAL PROTEIN 34 FAMILY MEMBER"/>
    <property type="match status" value="1"/>
</dbReference>
<dbReference type="GO" id="GO:0003735">
    <property type="term" value="F:structural constituent of ribosome"/>
    <property type="evidence" value="ECO:0007669"/>
    <property type="project" value="InterPro"/>
</dbReference>